<proteinExistence type="predicted"/>
<feature type="transmembrane region" description="Helical" evidence="7">
    <location>
        <begin position="146"/>
        <end position="167"/>
    </location>
</feature>
<feature type="transmembrane region" description="Helical" evidence="7">
    <location>
        <begin position="346"/>
        <end position="367"/>
    </location>
</feature>
<feature type="transmembrane region" description="Helical" evidence="7">
    <location>
        <begin position="56"/>
        <end position="75"/>
    </location>
</feature>
<keyword evidence="10" id="KW-1185">Reference proteome</keyword>
<feature type="transmembrane region" description="Helical" evidence="7">
    <location>
        <begin position="387"/>
        <end position="407"/>
    </location>
</feature>
<dbReference type="GeneID" id="99866669"/>
<evidence type="ECO:0000256" key="6">
    <source>
        <dbReference type="ARBA" id="ARBA00023136"/>
    </source>
</evidence>
<feature type="transmembrane region" description="Helical" evidence="7">
    <location>
        <begin position="257"/>
        <end position="277"/>
    </location>
</feature>
<evidence type="ECO:0000313" key="9">
    <source>
        <dbReference type="EMBL" id="BCQ35079.1"/>
    </source>
</evidence>
<keyword evidence="2" id="KW-0813">Transport</keyword>
<reference evidence="9 10" key="1">
    <citation type="submission" date="2021-01" db="EMBL/GenBank/DDBJ databases">
        <title>Complete genome sequence of Erwinia rhapontici MAFF 311153.</title>
        <authorList>
            <person name="Morohoshi T."/>
            <person name="Someya N."/>
        </authorList>
    </citation>
    <scope>NUCLEOTIDE SEQUENCE [LARGE SCALE GENOMIC DNA]</scope>
    <source>
        <strain evidence="9 10">MAFF 311153</strain>
    </source>
</reference>
<evidence type="ECO:0000256" key="7">
    <source>
        <dbReference type="SAM" id="Phobius"/>
    </source>
</evidence>
<feature type="transmembrane region" description="Helical" evidence="7">
    <location>
        <begin position="222"/>
        <end position="242"/>
    </location>
</feature>
<keyword evidence="6 7" id="KW-0472">Membrane</keyword>
<feature type="transmembrane region" description="Helical" evidence="7">
    <location>
        <begin position="310"/>
        <end position="334"/>
    </location>
</feature>
<dbReference type="PANTHER" id="PTHR23522:SF4">
    <property type="entry name" value="NUCLEOSIDE PERMEASE NUPG-RELATED"/>
    <property type="match status" value="1"/>
</dbReference>
<dbReference type="EMBL" id="AP024329">
    <property type="protein sequence ID" value="BCQ35079.1"/>
    <property type="molecule type" value="Genomic_DNA"/>
</dbReference>
<evidence type="ECO:0000256" key="1">
    <source>
        <dbReference type="ARBA" id="ARBA00004651"/>
    </source>
</evidence>
<evidence type="ECO:0000313" key="10">
    <source>
        <dbReference type="Proteomes" id="UP000677515"/>
    </source>
</evidence>
<dbReference type="Gene3D" id="1.20.1250.20">
    <property type="entry name" value="MFS general substrate transporter like domains"/>
    <property type="match status" value="2"/>
</dbReference>
<evidence type="ECO:0000256" key="2">
    <source>
        <dbReference type="ARBA" id="ARBA00022448"/>
    </source>
</evidence>
<dbReference type="InterPro" id="IPR020846">
    <property type="entry name" value="MFS_dom"/>
</dbReference>
<dbReference type="Proteomes" id="UP000677515">
    <property type="component" value="Chromosome"/>
</dbReference>
<dbReference type="InterPro" id="IPR036259">
    <property type="entry name" value="MFS_trans_sf"/>
</dbReference>
<evidence type="ECO:0000256" key="5">
    <source>
        <dbReference type="ARBA" id="ARBA00022989"/>
    </source>
</evidence>
<dbReference type="PANTHER" id="PTHR23522">
    <property type="entry name" value="BLL5896 PROTEIN"/>
    <property type="match status" value="1"/>
</dbReference>
<organism evidence="9 10">
    <name type="scientific">Erwinia rhapontici</name>
    <name type="common">Pectobacterium rhapontici</name>
    <dbReference type="NCBI Taxonomy" id="55212"/>
    <lineage>
        <taxon>Bacteria</taxon>
        <taxon>Pseudomonadati</taxon>
        <taxon>Pseudomonadota</taxon>
        <taxon>Gammaproteobacteria</taxon>
        <taxon>Enterobacterales</taxon>
        <taxon>Erwiniaceae</taxon>
        <taxon>Erwinia</taxon>
    </lineage>
</organism>
<keyword evidence="4 7" id="KW-0812">Transmembrane</keyword>
<protein>
    <submittedName>
        <fullName evidence="9">MFS transporter</fullName>
    </submittedName>
</protein>
<gene>
    <name evidence="9" type="ORF">ERHA53_24220</name>
</gene>
<dbReference type="PROSITE" id="PS50850">
    <property type="entry name" value="MFS"/>
    <property type="match status" value="1"/>
</dbReference>
<sequence>MVSSVEHAGVAGSKQVLLVPRLALMMFLQFFIWGTWSVTLGLVMTQHNLGTIIGDAFSAGPIASILSPFVLGMIVDRFFPSQKVMALLHLAGAVILWFVPGALEAQNGSLLIVLLFAYTLCYMPTLALTNNIAFHSLSNSEKSFPVVRVFGTIGWIVAGICIGVSGISASVMIFQLAAACSVLLAAYSLTLPHTPAPAKGLPFRVRDLFCADAFSLLKQSHFLIFALCATLISIPLGTYYAFTATFLADVGIQDVSSAMSFGQMSEIVFMLIIPLLFRRLGVKYMLLIGMVAWFVRYMLFAYGVSDEARWLLYAGILLHGVCYDFFFVIGFIYTDRVAGTQVKGQAQSLIVMFTYGIGMLLGSQISGALYNHLFTAGSPHALSDWTTFWLIPAVAALVIAVIFLFSFRYKEQR</sequence>
<feature type="transmembrane region" description="Helical" evidence="7">
    <location>
        <begin position="109"/>
        <end position="134"/>
    </location>
</feature>
<evidence type="ECO:0000256" key="3">
    <source>
        <dbReference type="ARBA" id="ARBA00022475"/>
    </source>
</evidence>
<keyword evidence="3" id="KW-1003">Cell membrane</keyword>
<comment type="subcellular location">
    <subcellularLocation>
        <location evidence="1">Cell membrane</location>
        <topology evidence="1">Multi-pass membrane protein</topology>
    </subcellularLocation>
</comment>
<keyword evidence="5 7" id="KW-1133">Transmembrane helix</keyword>
<dbReference type="RefSeq" id="WP_159336653.1">
    <property type="nucleotide sequence ID" value="NZ_AP024329.1"/>
</dbReference>
<accession>A0ABM7N0Y7</accession>
<feature type="transmembrane region" description="Helical" evidence="7">
    <location>
        <begin position="22"/>
        <end position="44"/>
    </location>
</feature>
<feature type="domain" description="Major facilitator superfamily (MFS) profile" evidence="8">
    <location>
        <begin position="214"/>
        <end position="413"/>
    </location>
</feature>
<dbReference type="SUPFAM" id="SSF103473">
    <property type="entry name" value="MFS general substrate transporter"/>
    <property type="match status" value="1"/>
</dbReference>
<name>A0ABM7N0Y7_ERWRD</name>
<evidence type="ECO:0000259" key="8">
    <source>
        <dbReference type="PROSITE" id="PS50850"/>
    </source>
</evidence>
<feature type="transmembrane region" description="Helical" evidence="7">
    <location>
        <begin position="284"/>
        <end position="304"/>
    </location>
</feature>
<evidence type="ECO:0000256" key="4">
    <source>
        <dbReference type="ARBA" id="ARBA00022692"/>
    </source>
</evidence>
<dbReference type="Pfam" id="PF03825">
    <property type="entry name" value="Nuc_H_symport"/>
    <property type="match status" value="1"/>
</dbReference>
<dbReference type="InterPro" id="IPR004740">
    <property type="entry name" value="Nuc_H_symport"/>
</dbReference>
<feature type="transmembrane region" description="Helical" evidence="7">
    <location>
        <begin position="84"/>
        <end position="103"/>
    </location>
</feature>